<dbReference type="GO" id="GO:0015074">
    <property type="term" value="P:DNA integration"/>
    <property type="evidence" value="ECO:0007669"/>
    <property type="project" value="InterPro"/>
</dbReference>
<feature type="compositionally biased region" description="Basic residues" evidence="2">
    <location>
        <begin position="874"/>
        <end position="903"/>
    </location>
</feature>
<dbReference type="OMA" id="YRRTSEF"/>
<keyword evidence="4" id="KW-1185">Reference proteome</keyword>
<protein>
    <recommendedName>
        <fullName evidence="1">RNA-directed DNA polymerase</fullName>
        <ecNumber evidence="1">2.7.7.49</ecNumber>
    </recommendedName>
</protein>
<dbReference type="OrthoDB" id="5875875at2759"/>
<dbReference type="FunFam" id="3.30.420.10:FF:000063">
    <property type="entry name" value="Retrovirus-related Pol polyprotein from transposon 297-like Protein"/>
    <property type="match status" value="1"/>
</dbReference>
<organism evidence="4 5">
    <name type="scientific">Haemonchus contortus</name>
    <name type="common">Barber pole worm</name>
    <dbReference type="NCBI Taxonomy" id="6289"/>
    <lineage>
        <taxon>Eukaryota</taxon>
        <taxon>Metazoa</taxon>
        <taxon>Ecdysozoa</taxon>
        <taxon>Nematoda</taxon>
        <taxon>Chromadorea</taxon>
        <taxon>Rhabditida</taxon>
        <taxon>Rhabditina</taxon>
        <taxon>Rhabditomorpha</taxon>
        <taxon>Strongyloidea</taxon>
        <taxon>Trichostrongylidae</taxon>
        <taxon>Haemonchus</taxon>
    </lineage>
</organism>
<dbReference type="InterPro" id="IPR050951">
    <property type="entry name" value="Retrovirus_Pol_polyprotein"/>
</dbReference>
<evidence type="ECO:0000313" key="4">
    <source>
        <dbReference type="Proteomes" id="UP000025227"/>
    </source>
</evidence>
<proteinExistence type="predicted"/>
<evidence type="ECO:0000313" key="5">
    <source>
        <dbReference type="WBParaSite" id="HCON_00174010-00001"/>
    </source>
</evidence>
<feature type="domain" description="Integrase catalytic" evidence="3">
    <location>
        <begin position="424"/>
        <end position="579"/>
    </location>
</feature>
<reference evidence="5" key="1">
    <citation type="submission" date="2020-12" db="UniProtKB">
        <authorList>
            <consortium name="WormBaseParasite"/>
        </authorList>
    </citation>
    <scope>IDENTIFICATION</scope>
    <source>
        <strain evidence="5">MHco3</strain>
    </source>
</reference>
<dbReference type="EC" id="2.7.7.49" evidence="1"/>
<dbReference type="WBParaSite" id="HCON_00174010-00001">
    <property type="protein sequence ID" value="HCON_00174010-00001"/>
    <property type="gene ID" value="HCON_00174010"/>
</dbReference>
<name>A0A7I4Z2M7_HAECO</name>
<evidence type="ECO:0000256" key="2">
    <source>
        <dbReference type="SAM" id="MobiDB-lite"/>
    </source>
</evidence>
<dbReference type="Pfam" id="PF00665">
    <property type="entry name" value="rve"/>
    <property type="match status" value="1"/>
</dbReference>
<dbReference type="InterPro" id="IPR036397">
    <property type="entry name" value="RNaseH_sf"/>
</dbReference>
<dbReference type="InterPro" id="IPR012337">
    <property type="entry name" value="RNaseH-like_sf"/>
</dbReference>
<dbReference type="Pfam" id="PF17921">
    <property type="entry name" value="Integrase_H2C2"/>
    <property type="match status" value="1"/>
</dbReference>
<dbReference type="GO" id="GO:0003676">
    <property type="term" value="F:nucleic acid binding"/>
    <property type="evidence" value="ECO:0007669"/>
    <property type="project" value="InterPro"/>
</dbReference>
<dbReference type="SUPFAM" id="SSF53098">
    <property type="entry name" value="Ribonuclease H-like"/>
    <property type="match status" value="1"/>
</dbReference>
<dbReference type="Proteomes" id="UP000025227">
    <property type="component" value="Unplaced"/>
</dbReference>
<dbReference type="InterPro" id="IPR001584">
    <property type="entry name" value="Integrase_cat-core"/>
</dbReference>
<feature type="compositionally biased region" description="Basic and acidic residues" evidence="2">
    <location>
        <begin position="682"/>
        <end position="692"/>
    </location>
</feature>
<dbReference type="PANTHER" id="PTHR37984">
    <property type="entry name" value="PROTEIN CBG26694"/>
    <property type="match status" value="1"/>
</dbReference>
<sequence>MKTEGEAGNTGKPMAVDPGVEIYRGRSSGPYVPGTSWRTWWKLFNNFLVLRKVTEEKDQRLIFPQEVGNSNYELLESLLQGRELEDVELKDLRQAMERHYQPKKLILAERFGLMSKVQKPGQALHEYYAELQKAANSCNFEEIKNYRDAVVTMVFIGGLLSVETRKRLLEKEELTSKEALEQAEAFERVGENAPHLKEGPQAAGAAQEGLGKCTTSRAELKFKNEAVVPKFFRARPVPIALRPKVEAKLEEMIEYRRTSEFGNADGLSRLPDPKELPSAEMVINELYVQQMVEEAVENLPVTEAQIAKATKEDPLLQMVVNYMQKGWPVKVKDDRLKPYAMKRAALSIHNGCILWGYRVVIPKKFQQVVLKMLHNSHYGRNSMISLARTKIWFPGMDKAVEEVAKNCSTCAVMGRDPVRIPLHPWEEPEKVWKRLHIDFCETSGGVKWLVVVDAKSKWPEVIKMGTTTAGKTIIKLKEVFSRHGLPEQLVSDNGPPFTSAEFRTYCEKRGIEQIFTPPYHPNSNGEAERFVQTFKNALNKGLRSNKTVEDALLDLLFEYRVTPHVATGKAPAEMLMGRTLRTTLDIIRSKNNALPPNRYRVGMKKNYDVGKKERRFSVGQEVFIRNYTGSGDRWIPGIVVKILGTSTYEVHHGMGVRKIHADQMKERVIPWELADEELLRRMEKSTSKKNSELTEEPLPRRSKRKRQETATMTEFRESGKRRKISWIGLSEIEDVNKNSRYGVRPIKEAGRGRQLSYVLVASTAAAPAAAAAATSSGTHRGGGGGGAGQWGPQPSPPVVLVPVGTGAPVAGPSPPTPAMVPVVWTPPGRRGRPRRRPQGRDRALWSALEEIRKDLNKREGEECGRSRSASGGRPSRRRSSRSHSGPARRSRSRSVRRRSPNEP</sequence>
<dbReference type="Gene3D" id="1.10.340.70">
    <property type="match status" value="1"/>
</dbReference>
<dbReference type="Gene3D" id="3.30.420.10">
    <property type="entry name" value="Ribonuclease H-like superfamily/Ribonuclease H"/>
    <property type="match status" value="1"/>
</dbReference>
<feature type="compositionally biased region" description="Gly residues" evidence="2">
    <location>
        <begin position="779"/>
        <end position="789"/>
    </location>
</feature>
<dbReference type="PROSITE" id="PS50994">
    <property type="entry name" value="INTEGRASE"/>
    <property type="match status" value="1"/>
</dbReference>
<dbReference type="GO" id="GO:0003964">
    <property type="term" value="F:RNA-directed DNA polymerase activity"/>
    <property type="evidence" value="ECO:0007669"/>
    <property type="project" value="UniProtKB-EC"/>
</dbReference>
<dbReference type="PANTHER" id="PTHR37984:SF5">
    <property type="entry name" value="PROTEIN NYNRIN-LIKE"/>
    <property type="match status" value="1"/>
</dbReference>
<dbReference type="FunFam" id="1.10.340.70:FF:000003">
    <property type="entry name" value="Protein CBG25708"/>
    <property type="match status" value="1"/>
</dbReference>
<evidence type="ECO:0000259" key="3">
    <source>
        <dbReference type="PROSITE" id="PS50994"/>
    </source>
</evidence>
<feature type="compositionally biased region" description="Low complexity" evidence="2">
    <location>
        <begin position="800"/>
        <end position="810"/>
    </location>
</feature>
<feature type="region of interest" description="Disordered" evidence="2">
    <location>
        <begin position="682"/>
        <end position="717"/>
    </location>
</feature>
<feature type="compositionally biased region" description="Basic and acidic residues" evidence="2">
    <location>
        <begin position="838"/>
        <end position="865"/>
    </location>
</feature>
<accession>A0A7I4Z2M7</accession>
<dbReference type="InterPro" id="IPR041588">
    <property type="entry name" value="Integrase_H2C2"/>
</dbReference>
<evidence type="ECO:0000256" key="1">
    <source>
        <dbReference type="ARBA" id="ARBA00012493"/>
    </source>
</evidence>
<dbReference type="AlphaFoldDB" id="A0A7I4Z2M7"/>
<feature type="region of interest" description="Disordered" evidence="2">
    <location>
        <begin position="772"/>
        <end position="903"/>
    </location>
</feature>